<feature type="region of interest" description="Disordered" evidence="1">
    <location>
        <begin position="117"/>
        <end position="142"/>
    </location>
</feature>
<organism evidence="3 6">
    <name type="scientific">Algibacter amylolyticus</name>
    <dbReference type="NCBI Taxonomy" id="1608400"/>
    <lineage>
        <taxon>Bacteria</taxon>
        <taxon>Pseudomonadati</taxon>
        <taxon>Bacteroidota</taxon>
        <taxon>Flavobacteriia</taxon>
        <taxon>Flavobacteriales</taxon>
        <taxon>Flavobacteriaceae</taxon>
        <taxon>Algibacter</taxon>
    </lineage>
</organism>
<dbReference type="EMBL" id="VWRS01000003">
    <property type="protein sequence ID" value="KAA5825691.1"/>
    <property type="molecule type" value="Genomic_DNA"/>
</dbReference>
<dbReference type="EMBL" id="VMBF01000003">
    <property type="protein sequence ID" value="TSJ79989.1"/>
    <property type="molecule type" value="Genomic_DNA"/>
</dbReference>
<evidence type="ECO:0000313" key="6">
    <source>
        <dbReference type="Proteomes" id="UP000322315"/>
    </source>
</evidence>
<evidence type="ECO:0000313" key="3">
    <source>
        <dbReference type="EMBL" id="KAA5825691.1"/>
    </source>
</evidence>
<keyword evidence="5" id="KW-1185">Reference proteome</keyword>
<feature type="region of interest" description="Disordered" evidence="1">
    <location>
        <begin position="17"/>
        <end position="45"/>
    </location>
</feature>
<reference evidence="4 5" key="2">
    <citation type="submission" date="2019-07" db="EMBL/GenBank/DDBJ databases">
        <title>Algibacter marinivivus sp. nov., isolated from the surface of a marine red alga.</title>
        <authorList>
            <person name="Zhong X."/>
            <person name="Xu W."/>
            <person name="Zhang Y."/>
            <person name="Zhang Q."/>
            <person name="Du Z."/>
        </authorList>
    </citation>
    <scope>NUCLEOTIDE SEQUENCE [LARGE SCALE GENOMIC DNA]</scope>
    <source>
        <strain evidence="4 5">RU-4-M-4</strain>
    </source>
</reference>
<name>A0A5M7BE63_9FLAO</name>
<proteinExistence type="predicted"/>
<sequence length="226" mass="25101">MKIFLLLLCALSFSESQAQPGGGGGRGGRTMGGGQGQDQSERQRPKMVEFNASNIVGTFNYDDNEAVDKIKLKSKKEAALILDVRQAIMTYNQAVNEIALNNKDNFDTLNVYMNALMKSSRPQRGQQRGSGDYGMQEDNQDNPMRQAKRLAEEKMEPAKKGIQEEEEKLNTKLEGILNEKQFKKWLKYQIAVKKDLEPQAESENNNNRSLGGGQGGSSRGGGRMGY</sequence>
<reference evidence="3 6" key="1">
    <citation type="journal article" date="2015" name="Int. J. Syst. Evol. Microbiol.">
        <title>Algibacter amylolyticus sp. nov., isolated from intertidal sediment.</title>
        <authorList>
            <person name="Zhang D.C."/>
            <person name="Wu J."/>
            <person name="Neuner K."/>
            <person name="Yao J."/>
            <person name="Margesin R."/>
        </authorList>
    </citation>
    <scope>NUCLEOTIDE SEQUENCE [LARGE SCALE GENOMIC DNA]</scope>
    <source>
        <strain evidence="3 6">RU-4-M-4</strain>
    </source>
</reference>
<reference evidence="3" key="3">
    <citation type="submission" date="2019-09" db="EMBL/GenBank/DDBJ databases">
        <authorList>
            <person name="Zhang D.-C."/>
        </authorList>
    </citation>
    <scope>NUCLEOTIDE SEQUENCE</scope>
    <source>
        <strain evidence="3">RU-4-M-4</strain>
    </source>
</reference>
<evidence type="ECO:0000256" key="1">
    <source>
        <dbReference type="SAM" id="MobiDB-lite"/>
    </source>
</evidence>
<dbReference type="AlphaFoldDB" id="A0A5M7BE63"/>
<evidence type="ECO:0000313" key="5">
    <source>
        <dbReference type="Proteomes" id="UP000315145"/>
    </source>
</evidence>
<dbReference type="Proteomes" id="UP000315145">
    <property type="component" value="Unassembled WGS sequence"/>
</dbReference>
<evidence type="ECO:0000256" key="2">
    <source>
        <dbReference type="SAM" id="SignalP"/>
    </source>
</evidence>
<feature type="region of interest" description="Disordered" evidence="1">
    <location>
        <begin position="196"/>
        <end position="226"/>
    </location>
</feature>
<comment type="caution">
    <text evidence="3">The sequence shown here is derived from an EMBL/GenBank/DDBJ whole genome shotgun (WGS) entry which is preliminary data.</text>
</comment>
<gene>
    <name evidence="3" type="ORF">F2B50_07210</name>
    <name evidence="4" type="ORF">FPF71_07210</name>
</gene>
<accession>A0A5M7BE63</accession>
<feature type="compositionally biased region" description="Gly residues" evidence="1">
    <location>
        <begin position="20"/>
        <end position="36"/>
    </location>
</feature>
<dbReference type="Proteomes" id="UP000322315">
    <property type="component" value="Unassembled WGS sequence"/>
</dbReference>
<feature type="chain" id="PRO_5024439185" description="DUF4168 domain-containing protein" evidence="2">
    <location>
        <begin position="19"/>
        <end position="226"/>
    </location>
</feature>
<evidence type="ECO:0008006" key="7">
    <source>
        <dbReference type="Google" id="ProtNLM"/>
    </source>
</evidence>
<feature type="signal peptide" evidence="2">
    <location>
        <begin position="1"/>
        <end position="18"/>
    </location>
</feature>
<evidence type="ECO:0000313" key="4">
    <source>
        <dbReference type="EMBL" id="TSJ79989.1"/>
    </source>
</evidence>
<dbReference type="RefSeq" id="WP_144116010.1">
    <property type="nucleotide sequence ID" value="NZ_JACHGE010000003.1"/>
</dbReference>
<protein>
    <recommendedName>
        <fullName evidence="7">DUF4168 domain-containing protein</fullName>
    </recommendedName>
</protein>
<feature type="compositionally biased region" description="Gly residues" evidence="1">
    <location>
        <begin position="210"/>
        <end position="226"/>
    </location>
</feature>
<feature type="compositionally biased region" description="Polar residues" evidence="1">
    <location>
        <begin position="120"/>
        <end position="129"/>
    </location>
</feature>
<dbReference type="OrthoDB" id="1443261at2"/>
<keyword evidence="2" id="KW-0732">Signal</keyword>